<evidence type="ECO:0000256" key="5">
    <source>
        <dbReference type="ARBA" id="ARBA00022741"/>
    </source>
</evidence>
<evidence type="ECO:0000259" key="11">
    <source>
        <dbReference type="Pfam" id="PF02706"/>
    </source>
</evidence>
<accession>A0ABU0PJS8</accession>
<evidence type="ECO:0000256" key="1">
    <source>
        <dbReference type="ARBA" id="ARBA00004651"/>
    </source>
</evidence>
<keyword evidence="7 9" id="KW-1133">Transmembrane helix</keyword>
<evidence type="ECO:0000259" key="10">
    <source>
        <dbReference type="Pfam" id="PF01656"/>
    </source>
</evidence>
<evidence type="ECO:0000313" key="13">
    <source>
        <dbReference type="Proteomes" id="UP001236806"/>
    </source>
</evidence>
<dbReference type="InterPro" id="IPR027417">
    <property type="entry name" value="P-loop_NTPase"/>
</dbReference>
<dbReference type="InterPro" id="IPR005702">
    <property type="entry name" value="Wzc-like_C"/>
</dbReference>
<evidence type="ECO:0000256" key="3">
    <source>
        <dbReference type="ARBA" id="ARBA00022475"/>
    </source>
</evidence>
<name>A0ABU0PJS8_9MICC</name>
<dbReference type="Gene3D" id="3.40.50.300">
    <property type="entry name" value="P-loop containing nucleotide triphosphate hydrolases"/>
    <property type="match status" value="1"/>
</dbReference>
<comment type="subcellular location">
    <subcellularLocation>
        <location evidence="1">Cell membrane</location>
        <topology evidence="1">Multi-pass membrane protein</topology>
    </subcellularLocation>
</comment>
<dbReference type="RefSeq" id="WP_306635197.1">
    <property type="nucleotide sequence ID" value="NZ_JAUSXB010000001.1"/>
</dbReference>
<keyword evidence="3" id="KW-1003">Cell membrane</keyword>
<dbReference type="PANTHER" id="PTHR32309:SF13">
    <property type="entry name" value="FERRIC ENTEROBACTIN TRANSPORT PROTEIN FEPE"/>
    <property type="match status" value="1"/>
</dbReference>
<evidence type="ECO:0000256" key="7">
    <source>
        <dbReference type="ARBA" id="ARBA00022989"/>
    </source>
</evidence>
<dbReference type="Proteomes" id="UP001236806">
    <property type="component" value="Unassembled WGS sequence"/>
</dbReference>
<keyword evidence="13" id="KW-1185">Reference proteome</keyword>
<keyword evidence="4 9" id="KW-0812">Transmembrane</keyword>
<organism evidence="12 13">
    <name type="scientific">Pseudarthrobacter siccitolerans</name>
    <dbReference type="NCBI Taxonomy" id="861266"/>
    <lineage>
        <taxon>Bacteria</taxon>
        <taxon>Bacillati</taxon>
        <taxon>Actinomycetota</taxon>
        <taxon>Actinomycetes</taxon>
        <taxon>Micrococcales</taxon>
        <taxon>Micrococcaceae</taxon>
        <taxon>Pseudarthrobacter</taxon>
    </lineage>
</organism>
<evidence type="ECO:0000313" key="12">
    <source>
        <dbReference type="EMBL" id="MDQ0673957.1"/>
    </source>
</evidence>
<keyword evidence="6" id="KW-0067">ATP-binding</keyword>
<evidence type="ECO:0000256" key="6">
    <source>
        <dbReference type="ARBA" id="ARBA00022840"/>
    </source>
</evidence>
<proteinExistence type="inferred from homology"/>
<dbReference type="NCBIfam" id="TIGR01007">
    <property type="entry name" value="eps_fam"/>
    <property type="match status" value="1"/>
</dbReference>
<dbReference type="CDD" id="cd05387">
    <property type="entry name" value="BY-kinase"/>
    <property type="match status" value="1"/>
</dbReference>
<dbReference type="InterPro" id="IPR002586">
    <property type="entry name" value="CobQ/CobB/MinD/ParA_Nub-bd_dom"/>
</dbReference>
<keyword evidence="8 9" id="KW-0472">Membrane</keyword>
<evidence type="ECO:0000256" key="9">
    <source>
        <dbReference type="SAM" id="Phobius"/>
    </source>
</evidence>
<dbReference type="SUPFAM" id="SSF52540">
    <property type="entry name" value="P-loop containing nucleoside triphosphate hydrolases"/>
    <property type="match status" value="1"/>
</dbReference>
<feature type="domain" description="Polysaccharide chain length determinant N-terminal" evidence="11">
    <location>
        <begin position="2"/>
        <end position="88"/>
    </location>
</feature>
<evidence type="ECO:0000256" key="4">
    <source>
        <dbReference type="ARBA" id="ARBA00022692"/>
    </source>
</evidence>
<keyword evidence="5" id="KW-0547">Nucleotide-binding</keyword>
<reference evidence="12 13" key="1">
    <citation type="submission" date="2023-07" db="EMBL/GenBank/DDBJ databases">
        <title>Comparative genomics of wheat-associated soil bacteria to identify genetic determinants of phenazine resistance.</title>
        <authorList>
            <person name="Mouncey N."/>
        </authorList>
    </citation>
    <scope>NUCLEOTIDE SEQUENCE [LARGE SCALE GENOMIC DNA]</scope>
    <source>
        <strain evidence="12 13">W1I3</strain>
    </source>
</reference>
<comment type="similarity">
    <text evidence="2">Belongs to the CpsC/CapA family.</text>
</comment>
<dbReference type="PANTHER" id="PTHR32309">
    <property type="entry name" value="TYROSINE-PROTEIN KINASE"/>
    <property type="match status" value="1"/>
</dbReference>
<feature type="domain" description="CobQ/CobB/MinD/ParA nucleotide binding" evidence="10">
    <location>
        <begin position="269"/>
        <end position="440"/>
    </location>
</feature>
<evidence type="ECO:0000256" key="2">
    <source>
        <dbReference type="ARBA" id="ARBA00006683"/>
    </source>
</evidence>
<comment type="caution">
    <text evidence="12">The sequence shown here is derived from an EMBL/GenBank/DDBJ whole genome shotgun (WGS) entry which is preliminary data.</text>
</comment>
<protein>
    <submittedName>
        <fullName evidence="12">Succinoglycan biosynthesis transport protein ExoP</fullName>
    </submittedName>
</protein>
<dbReference type="Pfam" id="PF02706">
    <property type="entry name" value="Wzz"/>
    <property type="match status" value="1"/>
</dbReference>
<evidence type="ECO:0000256" key="8">
    <source>
        <dbReference type="ARBA" id="ARBA00023136"/>
    </source>
</evidence>
<dbReference type="InterPro" id="IPR003856">
    <property type="entry name" value="LPS_length_determ_N"/>
</dbReference>
<sequence length="443" mass="46750">MELEDYVRVLRQRWIAILALTLLGLLAAAGYTFLQTPQFRATSKLFVTVEAGSSAADASAGISFAEKRVSSYVSLATSPRVLQAVDKELVLDGGVQALATKVAASTPPQTALIDVSATDPDPQVAAKIANSTAKQLITAVNDIEAVKFVRLSVFEEAAVPGTPSSPTVPLNLVLGALFGLLAGAGYAYLREILDTHVRSRSDVERIAKASVLGSFKADASAKNELVVDSGGRLGQRAESFRQLRTHLHFTNLDGGAQTVVVSSSIPREGKTFIATNLAIVLAENGTKVLLVDADLRHPKIAEYLRIDRSVGLSDVLSHTVALEDAIEKWGPDEALHVLTSGSVAPNPSNLLGSPSMEKLMARFETDYEVIVIDAPPLLPVTDPAVLGSMASGVVLVVGADGRTTSADLSEAISNLTAVNARLLGLVLNKVDKGSRRHSHSDHA</sequence>
<dbReference type="EMBL" id="JAUSXB010000001">
    <property type="protein sequence ID" value="MDQ0673957.1"/>
    <property type="molecule type" value="Genomic_DNA"/>
</dbReference>
<dbReference type="InterPro" id="IPR050445">
    <property type="entry name" value="Bact_polysacc_biosynth/exp"/>
</dbReference>
<feature type="transmembrane region" description="Helical" evidence="9">
    <location>
        <begin position="14"/>
        <end position="34"/>
    </location>
</feature>
<dbReference type="Pfam" id="PF01656">
    <property type="entry name" value="CbiA"/>
    <property type="match status" value="1"/>
</dbReference>
<gene>
    <name evidence="12" type="ORF">QFZ36_001518</name>
</gene>